<accession>A0AA85KBL9</accession>
<evidence type="ECO:0000256" key="12">
    <source>
        <dbReference type="SAM" id="SignalP"/>
    </source>
</evidence>
<dbReference type="WBParaSite" id="TREG1_91060.1">
    <property type="protein sequence ID" value="TREG1_91060.1"/>
    <property type="gene ID" value="TREG1_91060"/>
</dbReference>
<dbReference type="PRINTS" id="PR00765">
    <property type="entry name" value="CRBOXYPTASEA"/>
</dbReference>
<feature type="signal peptide" evidence="12">
    <location>
        <begin position="1"/>
        <end position="22"/>
    </location>
</feature>
<comment type="cofactor">
    <cofactor evidence="1">
        <name>Zn(2+)</name>
        <dbReference type="ChEBI" id="CHEBI:29105"/>
    </cofactor>
</comment>
<feature type="transmembrane region" description="Helical" evidence="11">
    <location>
        <begin position="1479"/>
        <end position="1504"/>
    </location>
</feature>
<keyword evidence="11" id="KW-1133">Transmembrane helix</keyword>
<dbReference type="PANTHER" id="PTHR11532:SF62">
    <property type="entry name" value="CARBOXYPEPTIDASE D"/>
    <property type="match status" value="1"/>
</dbReference>
<dbReference type="InterPro" id="IPR057247">
    <property type="entry name" value="CARBOXYPEPT_ZN_2"/>
</dbReference>
<dbReference type="Gene3D" id="2.60.40.1120">
    <property type="entry name" value="Carboxypeptidase-like, regulatory domain"/>
    <property type="match status" value="2"/>
</dbReference>
<dbReference type="PANTHER" id="PTHR11532">
    <property type="entry name" value="PROTEASE M14 CARBOXYPEPTIDASE"/>
    <property type="match status" value="1"/>
</dbReference>
<keyword evidence="7" id="KW-0862">Zinc</keyword>
<dbReference type="Pfam" id="PF00246">
    <property type="entry name" value="Peptidase_M14"/>
    <property type="match status" value="2"/>
</dbReference>
<evidence type="ECO:0000256" key="10">
    <source>
        <dbReference type="SAM" id="MobiDB-lite"/>
    </source>
</evidence>
<keyword evidence="3" id="KW-0121">Carboxypeptidase</keyword>
<name>A0AA85KBL9_TRIRE</name>
<dbReference type="PROSITE" id="PS00132">
    <property type="entry name" value="CARBOXYPEPT_ZN_1"/>
    <property type="match status" value="1"/>
</dbReference>
<keyword evidence="5" id="KW-0479">Metal-binding</keyword>
<keyword evidence="6" id="KW-0378">Hydrolase</keyword>
<organism evidence="14 15">
    <name type="scientific">Trichobilharzia regenti</name>
    <name type="common">Nasal bird schistosome</name>
    <dbReference type="NCBI Taxonomy" id="157069"/>
    <lineage>
        <taxon>Eukaryota</taxon>
        <taxon>Metazoa</taxon>
        <taxon>Spiralia</taxon>
        <taxon>Lophotrochozoa</taxon>
        <taxon>Platyhelminthes</taxon>
        <taxon>Trematoda</taxon>
        <taxon>Digenea</taxon>
        <taxon>Strigeidida</taxon>
        <taxon>Schistosomatoidea</taxon>
        <taxon>Schistosomatidae</taxon>
        <taxon>Trichobilharzia</taxon>
    </lineage>
</organism>
<evidence type="ECO:0000256" key="8">
    <source>
        <dbReference type="ARBA" id="ARBA00023180"/>
    </source>
</evidence>
<dbReference type="SMART" id="SM00631">
    <property type="entry name" value="Zn_pept"/>
    <property type="match status" value="1"/>
</dbReference>
<dbReference type="GO" id="GO:0004181">
    <property type="term" value="F:metallocarboxypeptidase activity"/>
    <property type="evidence" value="ECO:0007669"/>
    <property type="project" value="InterPro"/>
</dbReference>
<evidence type="ECO:0000256" key="6">
    <source>
        <dbReference type="ARBA" id="ARBA00022801"/>
    </source>
</evidence>
<reference evidence="15" key="2">
    <citation type="submission" date="2023-11" db="UniProtKB">
        <authorList>
            <consortium name="WormBaseParasite"/>
        </authorList>
    </citation>
    <scope>IDENTIFICATION</scope>
</reference>
<dbReference type="GO" id="GO:0008270">
    <property type="term" value="F:zinc ion binding"/>
    <property type="evidence" value="ECO:0007669"/>
    <property type="project" value="InterPro"/>
</dbReference>
<dbReference type="GO" id="GO:0006518">
    <property type="term" value="P:peptide metabolic process"/>
    <property type="evidence" value="ECO:0007669"/>
    <property type="project" value="TreeGrafter"/>
</dbReference>
<comment type="caution">
    <text evidence="9">Lacks conserved residue(s) required for the propagation of feature annotation.</text>
</comment>
<feature type="region of interest" description="Disordered" evidence="10">
    <location>
        <begin position="755"/>
        <end position="779"/>
    </location>
</feature>
<keyword evidence="11" id="KW-0472">Membrane</keyword>
<dbReference type="Gene3D" id="3.40.630.10">
    <property type="entry name" value="Zn peptidases"/>
    <property type="match status" value="3"/>
</dbReference>
<comment type="similarity">
    <text evidence="2 9">Belongs to the peptidase M14 family.</text>
</comment>
<dbReference type="PROSITE" id="PS52035">
    <property type="entry name" value="PEPTIDASE_M14"/>
    <property type="match status" value="2"/>
</dbReference>
<feature type="domain" description="Peptidase M14" evidence="13">
    <location>
        <begin position="950"/>
        <end position="1302"/>
    </location>
</feature>
<dbReference type="InterPro" id="IPR000834">
    <property type="entry name" value="Peptidase_M14"/>
</dbReference>
<feature type="compositionally biased region" description="Acidic residues" evidence="10">
    <location>
        <begin position="1659"/>
        <end position="1671"/>
    </location>
</feature>
<feature type="region of interest" description="Disordered" evidence="10">
    <location>
        <begin position="1644"/>
        <end position="1671"/>
    </location>
</feature>
<keyword evidence="14" id="KW-1185">Reference proteome</keyword>
<evidence type="ECO:0000256" key="5">
    <source>
        <dbReference type="ARBA" id="ARBA00022723"/>
    </source>
</evidence>
<dbReference type="FunFam" id="3.40.630.10:FF:000020">
    <property type="entry name" value="Carboxypeptidase D"/>
    <property type="match status" value="1"/>
</dbReference>
<feature type="active site" description="Proton donor/acceptor" evidence="9">
    <location>
        <position position="317"/>
    </location>
</feature>
<dbReference type="SUPFAM" id="SSF49464">
    <property type="entry name" value="Carboxypeptidase regulatory domain-like"/>
    <property type="match status" value="2"/>
</dbReference>
<evidence type="ECO:0000256" key="4">
    <source>
        <dbReference type="ARBA" id="ARBA00022670"/>
    </source>
</evidence>
<evidence type="ECO:0000256" key="2">
    <source>
        <dbReference type="ARBA" id="ARBA00005988"/>
    </source>
</evidence>
<dbReference type="InterPro" id="IPR050753">
    <property type="entry name" value="Peptidase_M14_domain"/>
</dbReference>
<keyword evidence="11" id="KW-0812">Transmembrane</keyword>
<sequence>MSAGSIFLVFANVLIFTTLTKSHDFANISQKLLHLVKPFSVHNRHSDWKLNEGGLEDRYLHYAMLVEKLEDVRKRCPTITSLYTVGKSVGGRDLWVLSFGRISKYHVPGVPEVKLVGNMHGNEAIGRELIMRLAYLLCLNYGSNEFITLLVNYTQIHLMPSANPDGFEISNEGDENGIVGRKNLHNVDLNRNFPDQFGRTYENMVQEPETKLIMKWSKSHAFILSGNLHAGSLVASYPFDGSANMTAYYSASPDDETFKHLATVYSRAHKSMYLGRPKCEGITFPNGITNGNNWYPLQGGMQDWNYLFTGCMEITLELGCTKYPWASEISTYWNDNKYSLVSFLSEVHRALHGFVLDGSTNLPVGGASINVEGLNHVVNSTPYFGDYWRLLPPTGIFHVWASKIGYFDSVKYAVNASLLPYIPYTSSEQLNFTLWPEDQSTLQWSNRLDYDIPMNRLPKFIKESTYEEAIKNLFKTSSHLIQKYFRLFEFKLFNNLESYNSNNNNENIMKMSTVYGVSLSVPDYRYVKTLHSNYDSNNHTQNDAALLQPHFDKIRIVILAGLNSDELISTEMTMRLLRHLYSALDSSSSEIWRLLATSQLLIFPYLDPVGIHKSLSIAKKNSVDNSQRTCGSTSADHNDGGIFDNSNFQQIMHHFQPHLVILLESNNSSYPIVNKANRTIQLPFSAVHIPKDLSKRISSAELFHNLAVGFSSGVEDFVNNLFNCCTTQSPQAVNKFSSSGKRFLKLFKADESTSASSVSNSQQDIDTASDDGDDNSNKSPMIVRLHTGCQHLSSCSYLANHQLPELWHYTLIGLDRLLSAVRNLSFCGQLLIESGPLTTNLMTRLVERRQWVAAPNPQMILQPALYFFQHSNQSVDENSSETWLSVKINSSTGYFCELIPPSTYLMFASAGPENSTLENAYEQVAMAISFHLDHFNGRSHIRLERELDEINFSGPEDIYDYMRKRTTESLNSSCGRMYSIGQSHLGRPIYAFELGPKYTTLELINVNTTSTNSNNKNSNVMSNSEFFFDVINDTYPLNDSLKHMPKIAIIGNLHGHDRLTPQLLTHFLNFLCDSRSSQITVNNLLNSATITIIPIPNPDGLYKSWSKKHASSSASSADWGTSENSLFDNDYCYHSKSTDNTLFPGSTNDAGTDLWEQLISLTGSNLTLSHQWWWESKSKLESLSKSLAPENLALVKWLKLHQVNSIISFPTDRLPDINYDTDPSESQYGQDLLLESYNWLRFLGKLLSPSFHRPSSMCTLSQSQFSQKFSKISDRRRRPGDFRFQQYDNNNNNAHRLENTFAKAAALALSLASMNPTLALEETENFQLQSSLSFAPPLPLMIPPSVGLTLCPGCFSPTPSGVARVWTDYRFPSLLLGLIEHTSLTGLGSLGLIGHVHDSNDQPISWVRVHIDYMRSELSTGSTDQNGHFSVVLPPGVYRITLRAKGYLDLSEIIIVDIMKSPIHRVFRMKHVGGLSPAYRLYVVGMIASIVAIFSLTLTICVCYHFCCHSRVPYAIVRRSVGRSDKSSPLSASSSHQTKRGPYSLLAMDDMHTSYGNDIDNNNNGSSNNDCLESMLTHNGTDEDGNDGDDYNDDEDDGVDAESDNGNVIVLHDSNLRETKLGTMKSLVKTKLFNKRISNRIHNKNRKYIPKSMSSSNRDDDDDVLEEVQLV</sequence>
<reference evidence="14" key="1">
    <citation type="submission" date="2022-06" db="EMBL/GenBank/DDBJ databases">
        <authorList>
            <person name="Berger JAMES D."/>
            <person name="Berger JAMES D."/>
        </authorList>
    </citation>
    <scope>NUCLEOTIDE SEQUENCE [LARGE SCALE GENOMIC DNA]</scope>
</reference>
<dbReference type="CDD" id="cd03858">
    <property type="entry name" value="M14_CP_N-E_like"/>
    <property type="match status" value="1"/>
</dbReference>
<feature type="compositionally biased region" description="Acidic residues" evidence="10">
    <location>
        <begin position="1582"/>
        <end position="1603"/>
    </location>
</feature>
<keyword evidence="12" id="KW-0732">Signal</keyword>
<evidence type="ECO:0000256" key="7">
    <source>
        <dbReference type="ARBA" id="ARBA00022833"/>
    </source>
</evidence>
<keyword evidence="4" id="KW-0645">Protease</keyword>
<evidence type="ECO:0000259" key="13">
    <source>
        <dbReference type="PROSITE" id="PS52035"/>
    </source>
</evidence>
<dbReference type="Proteomes" id="UP000050795">
    <property type="component" value="Unassembled WGS sequence"/>
</dbReference>
<evidence type="ECO:0000256" key="1">
    <source>
        <dbReference type="ARBA" id="ARBA00001947"/>
    </source>
</evidence>
<feature type="domain" description="Peptidase M14" evidence="13">
    <location>
        <begin position="58"/>
        <end position="347"/>
    </location>
</feature>
<evidence type="ECO:0000313" key="15">
    <source>
        <dbReference type="WBParaSite" id="TREG1_91060.1"/>
    </source>
</evidence>
<feature type="compositionally biased region" description="Low complexity" evidence="10">
    <location>
        <begin position="1556"/>
        <end position="1570"/>
    </location>
</feature>
<evidence type="ECO:0000313" key="14">
    <source>
        <dbReference type="Proteomes" id="UP000050795"/>
    </source>
</evidence>
<protein>
    <recommendedName>
        <fullName evidence="13">Peptidase M14 domain-containing protein</fullName>
    </recommendedName>
</protein>
<feature type="region of interest" description="Disordered" evidence="10">
    <location>
        <begin position="1556"/>
        <end position="1605"/>
    </location>
</feature>
<dbReference type="InterPro" id="IPR008969">
    <property type="entry name" value="CarboxyPept-like_regulatory"/>
</dbReference>
<dbReference type="InterPro" id="IPR057246">
    <property type="entry name" value="CARBOXYPEPT_ZN_1"/>
</dbReference>
<proteinExistence type="inferred from homology"/>
<feature type="chain" id="PRO_5041706829" description="Peptidase M14 domain-containing protein" evidence="12">
    <location>
        <begin position="23"/>
        <end position="1671"/>
    </location>
</feature>
<dbReference type="GO" id="GO:0005615">
    <property type="term" value="C:extracellular space"/>
    <property type="evidence" value="ECO:0007669"/>
    <property type="project" value="TreeGrafter"/>
</dbReference>
<dbReference type="PROSITE" id="PS00133">
    <property type="entry name" value="CARBOXYPEPT_ZN_2"/>
    <property type="match status" value="1"/>
</dbReference>
<evidence type="ECO:0000256" key="11">
    <source>
        <dbReference type="SAM" id="Phobius"/>
    </source>
</evidence>
<evidence type="ECO:0000256" key="9">
    <source>
        <dbReference type="PROSITE-ProRule" id="PRU01379"/>
    </source>
</evidence>
<dbReference type="GO" id="GO:0016485">
    <property type="term" value="P:protein processing"/>
    <property type="evidence" value="ECO:0007669"/>
    <property type="project" value="TreeGrafter"/>
</dbReference>
<evidence type="ECO:0000256" key="3">
    <source>
        <dbReference type="ARBA" id="ARBA00022645"/>
    </source>
</evidence>
<keyword evidence="8" id="KW-0325">Glycoprotein</keyword>
<dbReference type="SUPFAM" id="SSF53187">
    <property type="entry name" value="Zn-dependent exopeptidases"/>
    <property type="match status" value="3"/>
</dbReference>